<comment type="caution">
    <text evidence="2">The sequence shown here is derived from an EMBL/GenBank/DDBJ whole genome shotgun (WGS) entry which is preliminary data.</text>
</comment>
<dbReference type="Proteomes" id="UP001595557">
    <property type="component" value="Unassembled WGS sequence"/>
</dbReference>
<proteinExistence type="predicted"/>
<gene>
    <name evidence="2" type="ORF">ACFOD7_12025</name>
</gene>
<dbReference type="RefSeq" id="WP_207467464.1">
    <property type="nucleotide sequence ID" value="NZ_JAFNAW010000015.1"/>
</dbReference>
<feature type="compositionally biased region" description="Basic and acidic residues" evidence="1">
    <location>
        <begin position="11"/>
        <end position="35"/>
    </location>
</feature>
<feature type="region of interest" description="Disordered" evidence="1">
    <location>
        <begin position="1"/>
        <end position="35"/>
    </location>
</feature>
<organism evidence="2 3">
    <name type="scientific">Paracoccus fontiphilus</name>
    <dbReference type="NCBI Taxonomy" id="1815556"/>
    <lineage>
        <taxon>Bacteria</taxon>
        <taxon>Pseudomonadati</taxon>
        <taxon>Pseudomonadota</taxon>
        <taxon>Alphaproteobacteria</taxon>
        <taxon>Rhodobacterales</taxon>
        <taxon>Paracoccaceae</taxon>
        <taxon>Paracoccus</taxon>
    </lineage>
</organism>
<evidence type="ECO:0000313" key="3">
    <source>
        <dbReference type="Proteomes" id="UP001595557"/>
    </source>
</evidence>
<accession>A0ABV7IDU4</accession>
<evidence type="ECO:0000313" key="2">
    <source>
        <dbReference type="EMBL" id="MFC3168775.1"/>
    </source>
</evidence>
<sequence length="123" mass="14109">MLPFLPPANRDNGHDITDHLQFDPPRHPRRLPDRDRARGIRVILNGWRAHLRRAPVAALDPEDDMRLSGRGWRRFRRAFDRLRMAWSPPRSMPGAPLICHGDEIGIGKDLSRKGCDAPSRGRP</sequence>
<evidence type="ECO:0000256" key="1">
    <source>
        <dbReference type="SAM" id="MobiDB-lite"/>
    </source>
</evidence>
<protein>
    <submittedName>
        <fullName evidence="2">Uncharacterized protein</fullName>
    </submittedName>
</protein>
<dbReference type="EMBL" id="JBHRTE010000048">
    <property type="protein sequence ID" value="MFC3168775.1"/>
    <property type="molecule type" value="Genomic_DNA"/>
</dbReference>
<keyword evidence="3" id="KW-1185">Reference proteome</keyword>
<reference evidence="3" key="1">
    <citation type="journal article" date="2019" name="Int. J. Syst. Evol. Microbiol.">
        <title>The Global Catalogue of Microorganisms (GCM) 10K type strain sequencing project: providing services to taxonomists for standard genome sequencing and annotation.</title>
        <authorList>
            <consortium name="The Broad Institute Genomics Platform"/>
            <consortium name="The Broad Institute Genome Sequencing Center for Infectious Disease"/>
            <person name="Wu L."/>
            <person name="Ma J."/>
        </authorList>
    </citation>
    <scope>NUCLEOTIDE SEQUENCE [LARGE SCALE GENOMIC DNA]</scope>
    <source>
        <strain evidence="3">KCTC 52239</strain>
    </source>
</reference>
<name>A0ABV7IDU4_9RHOB</name>